<keyword evidence="14" id="KW-1185">Reference proteome</keyword>
<dbReference type="eggNOG" id="COG0765">
    <property type="taxonomic scope" value="Bacteria"/>
</dbReference>
<dbReference type="InterPro" id="IPR035906">
    <property type="entry name" value="MetI-like_sf"/>
</dbReference>
<comment type="caution">
    <text evidence="12">The sequence shown here is derived from an EMBL/GenBank/DDBJ whole genome shotgun (WGS) entry which is preliminary data.</text>
</comment>
<feature type="transmembrane region" description="Helical" evidence="9">
    <location>
        <begin position="49"/>
        <end position="72"/>
    </location>
</feature>
<reference evidence="11" key="1">
    <citation type="journal article" date="2014" name="Int. J. Syst. Evol. Microbiol.">
        <title>Complete genome of a new Firmicutes species belonging to the dominant human colonic microbiota ('Ruminococcus bicirculans') reveals two chromosomes and a selective capacity to utilize plant glucans.</title>
        <authorList>
            <consortium name="NISC Comparative Sequencing Program"/>
            <person name="Wegmann U."/>
            <person name="Louis P."/>
            <person name="Goesmann A."/>
            <person name="Henrissat B."/>
            <person name="Duncan S.H."/>
            <person name="Flint H.J."/>
        </authorList>
    </citation>
    <scope>NUCLEOTIDE SEQUENCE</scope>
    <source>
        <strain evidence="11">CGMCC 1.11013</strain>
    </source>
</reference>
<organism evidence="12 13">
    <name type="scientific">Caballeronia grimmiae</name>
    <dbReference type="NCBI Taxonomy" id="1071679"/>
    <lineage>
        <taxon>Bacteria</taxon>
        <taxon>Pseudomonadati</taxon>
        <taxon>Pseudomonadota</taxon>
        <taxon>Betaproteobacteria</taxon>
        <taxon>Burkholderiales</taxon>
        <taxon>Burkholderiaceae</taxon>
        <taxon>Caballeronia</taxon>
    </lineage>
</organism>
<dbReference type="Proteomes" id="UP000027439">
    <property type="component" value="Unassembled WGS sequence"/>
</dbReference>
<dbReference type="STRING" id="1071679.BG57_31500"/>
<evidence type="ECO:0000313" key="12">
    <source>
        <dbReference type="EMBL" id="KDR35276.1"/>
    </source>
</evidence>
<dbReference type="EMBL" id="BMEG01000004">
    <property type="protein sequence ID" value="GGD73851.1"/>
    <property type="molecule type" value="Genomic_DNA"/>
</dbReference>
<dbReference type="AlphaFoldDB" id="A0A069PD85"/>
<evidence type="ECO:0000256" key="9">
    <source>
        <dbReference type="RuleBase" id="RU363032"/>
    </source>
</evidence>
<dbReference type="RefSeq" id="WP_035963234.1">
    <property type="nucleotide sequence ID" value="NZ_BMEG01000004.1"/>
</dbReference>
<dbReference type="CDD" id="cd06261">
    <property type="entry name" value="TM_PBP2"/>
    <property type="match status" value="1"/>
</dbReference>
<dbReference type="InterPro" id="IPR043429">
    <property type="entry name" value="ArtM/GltK/GlnP/TcyL/YhdX-like"/>
</dbReference>
<dbReference type="PANTHER" id="PTHR30614">
    <property type="entry name" value="MEMBRANE COMPONENT OF AMINO ACID ABC TRANSPORTER"/>
    <property type="match status" value="1"/>
</dbReference>
<protein>
    <submittedName>
        <fullName evidence="12">ABC transporter permease</fullName>
    </submittedName>
</protein>
<dbReference type="OrthoDB" id="7026155at2"/>
<evidence type="ECO:0000313" key="14">
    <source>
        <dbReference type="Proteomes" id="UP000597138"/>
    </source>
</evidence>
<keyword evidence="5 9" id="KW-0812">Transmembrane</keyword>
<evidence type="ECO:0000256" key="2">
    <source>
        <dbReference type="ARBA" id="ARBA00010072"/>
    </source>
</evidence>
<dbReference type="Proteomes" id="UP000597138">
    <property type="component" value="Unassembled WGS sequence"/>
</dbReference>
<reference evidence="12 13" key="2">
    <citation type="submission" date="2014-03" db="EMBL/GenBank/DDBJ databases">
        <title>Draft Genome Sequences of Four Burkholderia Strains.</title>
        <authorList>
            <person name="Liu X.Y."/>
            <person name="Li C.X."/>
            <person name="Xu J.H."/>
        </authorList>
    </citation>
    <scope>NUCLEOTIDE SEQUENCE [LARGE SCALE GENOMIC DNA]</scope>
    <source>
        <strain evidence="12 13">R27</strain>
    </source>
</reference>
<dbReference type="Gene3D" id="1.10.3720.10">
    <property type="entry name" value="MetI-like"/>
    <property type="match status" value="1"/>
</dbReference>
<evidence type="ECO:0000313" key="11">
    <source>
        <dbReference type="EMBL" id="GGD73851.1"/>
    </source>
</evidence>
<reference evidence="14" key="3">
    <citation type="journal article" date="2019" name="Int. J. Syst. Evol. Microbiol.">
        <title>The Global Catalogue of Microorganisms (GCM) 10K type strain sequencing project: providing services to taxonomists for standard genome sequencing and annotation.</title>
        <authorList>
            <consortium name="The Broad Institute Genomics Platform"/>
            <consortium name="The Broad Institute Genome Sequencing Center for Infectious Disease"/>
            <person name="Wu L."/>
            <person name="Ma J."/>
        </authorList>
    </citation>
    <scope>NUCLEOTIDE SEQUENCE [LARGE SCALE GENOMIC DNA]</scope>
    <source>
        <strain evidence="14">CGMCC 1.11013</strain>
    </source>
</reference>
<evidence type="ECO:0000259" key="10">
    <source>
        <dbReference type="PROSITE" id="PS50928"/>
    </source>
</evidence>
<name>A0A069PD85_9BURK</name>
<keyword evidence="3 9" id="KW-0813">Transport</keyword>
<dbReference type="SUPFAM" id="SSF161098">
    <property type="entry name" value="MetI-like"/>
    <property type="match status" value="1"/>
</dbReference>
<comment type="subcellular location">
    <subcellularLocation>
        <location evidence="1">Cell inner membrane</location>
        <topology evidence="1">Multi-pass membrane protein</topology>
    </subcellularLocation>
    <subcellularLocation>
        <location evidence="9">Cell membrane</location>
        <topology evidence="9">Multi-pass membrane protein</topology>
    </subcellularLocation>
</comment>
<dbReference type="EMBL" id="JFHE01000008">
    <property type="protein sequence ID" value="KDR35276.1"/>
    <property type="molecule type" value="Genomic_DNA"/>
</dbReference>
<evidence type="ECO:0000256" key="8">
    <source>
        <dbReference type="ARBA" id="ARBA00023136"/>
    </source>
</evidence>
<dbReference type="InterPro" id="IPR000515">
    <property type="entry name" value="MetI-like"/>
</dbReference>
<feature type="domain" description="ABC transmembrane type-1" evidence="10">
    <location>
        <begin position="13"/>
        <end position="198"/>
    </location>
</feature>
<evidence type="ECO:0000256" key="5">
    <source>
        <dbReference type="ARBA" id="ARBA00022692"/>
    </source>
</evidence>
<dbReference type="Pfam" id="PF00528">
    <property type="entry name" value="BPD_transp_1"/>
    <property type="match status" value="1"/>
</dbReference>
<dbReference type="InterPro" id="IPR010065">
    <property type="entry name" value="AA_ABC_transptr_permease_3TM"/>
</dbReference>
<gene>
    <name evidence="12" type="ORF">BG57_31500</name>
    <name evidence="11" type="ORF">GCM10010985_30340</name>
</gene>
<evidence type="ECO:0000313" key="13">
    <source>
        <dbReference type="Proteomes" id="UP000027439"/>
    </source>
</evidence>
<dbReference type="PANTHER" id="PTHR30614:SF0">
    <property type="entry name" value="L-CYSTINE TRANSPORT SYSTEM PERMEASE PROTEIN TCYL"/>
    <property type="match status" value="1"/>
</dbReference>
<accession>A0A069PD85</accession>
<comment type="similarity">
    <text evidence="2">Belongs to the binding-protein-dependent transport system permease family. HisMQ subfamily.</text>
</comment>
<proteinExistence type="inferred from homology"/>
<dbReference type="PROSITE" id="PS50928">
    <property type="entry name" value="ABC_TM1"/>
    <property type="match status" value="1"/>
</dbReference>
<sequence>MNAFDYWSITQGALATVLLSVASIVLGVPLGLGLALIRWARVPYLNRIVLAYVSLIRSCPAVTLTLLIFFALPQFGISLDPTPAAILALTISTAAFNCEIWRAALINFPRDQYDAALAFAMPRSMRFRRIVMPQIWRASLPGLVNEMTLQIKSTPAVAVIGIVEITRAALRVGARTYDPLPPFVFALVLYGLIVFVLIRTQRVIERRQPAEARA</sequence>
<evidence type="ECO:0000256" key="7">
    <source>
        <dbReference type="ARBA" id="ARBA00022989"/>
    </source>
</evidence>
<feature type="transmembrane region" description="Helical" evidence="9">
    <location>
        <begin position="12"/>
        <end position="37"/>
    </location>
</feature>
<keyword evidence="7 9" id="KW-1133">Transmembrane helix</keyword>
<keyword evidence="6" id="KW-0029">Amino-acid transport</keyword>
<evidence type="ECO:0000256" key="4">
    <source>
        <dbReference type="ARBA" id="ARBA00022475"/>
    </source>
</evidence>
<keyword evidence="4" id="KW-1003">Cell membrane</keyword>
<dbReference type="NCBIfam" id="TIGR01726">
    <property type="entry name" value="HEQRo_perm_3TM"/>
    <property type="match status" value="1"/>
</dbReference>
<evidence type="ECO:0000256" key="1">
    <source>
        <dbReference type="ARBA" id="ARBA00004429"/>
    </source>
</evidence>
<dbReference type="GO" id="GO:0015184">
    <property type="term" value="F:L-cystine transmembrane transporter activity"/>
    <property type="evidence" value="ECO:0007669"/>
    <property type="project" value="TreeGrafter"/>
</dbReference>
<evidence type="ECO:0000256" key="6">
    <source>
        <dbReference type="ARBA" id="ARBA00022970"/>
    </source>
</evidence>
<keyword evidence="8 9" id="KW-0472">Membrane</keyword>
<feature type="transmembrane region" description="Helical" evidence="9">
    <location>
        <begin position="180"/>
        <end position="198"/>
    </location>
</feature>
<reference evidence="11" key="4">
    <citation type="submission" date="2024-05" db="EMBL/GenBank/DDBJ databases">
        <authorList>
            <person name="Sun Q."/>
            <person name="Zhou Y."/>
        </authorList>
    </citation>
    <scope>NUCLEOTIDE SEQUENCE</scope>
    <source>
        <strain evidence="11">CGMCC 1.11013</strain>
    </source>
</reference>
<dbReference type="GO" id="GO:0043190">
    <property type="term" value="C:ATP-binding cassette (ABC) transporter complex"/>
    <property type="evidence" value="ECO:0007669"/>
    <property type="project" value="InterPro"/>
</dbReference>
<evidence type="ECO:0000256" key="3">
    <source>
        <dbReference type="ARBA" id="ARBA00022448"/>
    </source>
</evidence>